<keyword evidence="3" id="KW-1185">Reference proteome</keyword>
<dbReference type="PANTHER" id="PTHR20935:SF0">
    <property type="entry name" value="SERINE_THREONINE-PROTEIN PHOSPHATASE PGAM5, MITOCHONDRIAL"/>
    <property type="match status" value="1"/>
</dbReference>
<dbReference type="GO" id="GO:0016787">
    <property type="term" value="F:hydrolase activity"/>
    <property type="evidence" value="ECO:0007669"/>
    <property type="project" value="UniProtKB-KW"/>
</dbReference>
<organism evidence="2 3">
    <name type="scientific">Fimbriiglobus ruber</name>
    <dbReference type="NCBI Taxonomy" id="1908690"/>
    <lineage>
        <taxon>Bacteria</taxon>
        <taxon>Pseudomonadati</taxon>
        <taxon>Planctomycetota</taxon>
        <taxon>Planctomycetia</taxon>
        <taxon>Gemmatales</taxon>
        <taxon>Gemmataceae</taxon>
        <taxon>Fimbriiglobus</taxon>
    </lineage>
</organism>
<dbReference type="EMBL" id="NIDE01000004">
    <property type="protein sequence ID" value="OWK43720.1"/>
    <property type="molecule type" value="Genomic_DNA"/>
</dbReference>
<protein>
    <submittedName>
        <fullName evidence="2">Phosphohistidine phosphatase, SixA</fullName>
    </submittedName>
</protein>
<dbReference type="InterPro" id="IPR029033">
    <property type="entry name" value="His_PPase_superfam"/>
</dbReference>
<keyword evidence="1" id="KW-0378">Hydrolase</keyword>
<dbReference type="SMART" id="SM00855">
    <property type="entry name" value="PGAM"/>
    <property type="match status" value="1"/>
</dbReference>
<name>A0A225DQH4_9BACT</name>
<dbReference type="Proteomes" id="UP000214646">
    <property type="component" value="Unassembled WGS sequence"/>
</dbReference>
<dbReference type="CDD" id="cd07067">
    <property type="entry name" value="HP_PGM_like"/>
    <property type="match status" value="1"/>
</dbReference>
<sequence>MDYVNLAHSSGATVRIILVRHAEAVNLWDDGVETDFNRHLTPKGQEQAARLAAALGARNVAPGAILTSPFVRAVQTAEPLMRLLPGEQAAPPTSDLLAAGELRKKKLTRAVNGLGHEVVILVGHMPDMAVYTAWLIGSTASGIAFDKGAAALISFEGGASKGDGVLEWLITPEWCSSIS</sequence>
<dbReference type="PANTHER" id="PTHR20935">
    <property type="entry name" value="PHOSPHOGLYCERATE MUTASE-RELATED"/>
    <property type="match status" value="1"/>
</dbReference>
<dbReference type="SUPFAM" id="SSF53254">
    <property type="entry name" value="Phosphoglycerate mutase-like"/>
    <property type="match status" value="1"/>
</dbReference>
<dbReference type="AlphaFoldDB" id="A0A225DQH4"/>
<dbReference type="Pfam" id="PF00300">
    <property type="entry name" value="His_Phos_1"/>
    <property type="match status" value="1"/>
</dbReference>
<evidence type="ECO:0000256" key="1">
    <source>
        <dbReference type="ARBA" id="ARBA00022801"/>
    </source>
</evidence>
<accession>A0A225DQH4</accession>
<evidence type="ECO:0000313" key="3">
    <source>
        <dbReference type="Proteomes" id="UP000214646"/>
    </source>
</evidence>
<comment type="caution">
    <text evidence="2">The sequence shown here is derived from an EMBL/GenBank/DDBJ whole genome shotgun (WGS) entry which is preliminary data.</text>
</comment>
<gene>
    <name evidence="2" type="ORF">FRUB_03319</name>
</gene>
<dbReference type="Gene3D" id="3.40.50.1240">
    <property type="entry name" value="Phosphoglycerate mutase-like"/>
    <property type="match status" value="1"/>
</dbReference>
<proteinExistence type="predicted"/>
<reference evidence="3" key="1">
    <citation type="submission" date="2017-06" db="EMBL/GenBank/DDBJ databases">
        <title>Genome analysis of Fimbriiglobus ruber SP5, the first member of the order Planctomycetales with confirmed chitinolytic capability.</title>
        <authorList>
            <person name="Ravin N.V."/>
            <person name="Rakitin A.L."/>
            <person name="Ivanova A.A."/>
            <person name="Beletsky A.V."/>
            <person name="Kulichevskaya I.S."/>
            <person name="Mardanov A.V."/>
            <person name="Dedysh S.N."/>
        </authorList>
    </citation>
    <scope>NUCLEOTIDE SEQUENCE [LARGE SCALE GENOMIC DNA]</scope>
    <source>
        <strain evidence="3">SP5</strain>
    </source>
</reference>
<dbReference type="InterPro" id="IPR013078">
    <property type="entry name" value="His_Pase_superF_clade-1"/>
</dbReference>
<evidence type="ECO:0000313" key="2">
    <source>
        <dbReference type="EMBL" id="OWK43720.1"/>
    </source>
</evidence>
<dbReference type="InterPro" id="IPR051021">
    <property type="entry name" value="Mito_Ser/Thr_phosphatase"/>
</dbReference>